<dbReference type="STRING" id="114155.A0A4Q9PM69"/>
<evidence type="ECO:0000313" key="1">
    <source>
        <dbReference type="EMBL" id="TBU55236.1"/>
    </source>
</evidence>
<sequence>MPQPQPRTENESIGKSLMARWSALTKPAARPEPEEHPGSSSRTILILSTVLVPEAAILCVLVCRHYVTLLKEVTALQTANASLVRKVRKFAASPQDTRRAHTPLRDKRGGPLTEQAVAVAVVRASLEEAGAHLGDPHGKVDDLGQNVAAKTKKSGNLQCYHLGPLYARGSISHTLLKKHSHRGLTVAMNAPTDANDSAGEVASGNPSHSTQMKRCSTSAQSFVHVASDIVCHIELISLERTLFRLHAERYGHVHPEILPSARTRAWKERDMAIVFVPWNHPLLPTT</sequence>
<proteinExistence type="predicted"/>
<protein>
    <submittedName>
        <fullName evidence="1">Uncharacterized protein</fullName>
    </submittedName>
</protein>
<organism evidence="1 2">
    <name type="scientific">Dichomitus squalens</name>
    <dbReference type="NCBI Taxonomy" id="114155"/>
    <lineage>
        <taxon>Eukaryota</taxon>
        <taxon>Fungi</taxon>
        <taxon>Dikarya</taxon>
        <taxon>Basidiomycota</taxon>
        <taxon>Agaricomycotina</taxon>
        <taxon>Agaricomycetes</taxon>
        <taxon>Polyporales</taxon>
        <taxon>Polyporaceae</taxon>
        <taxon>Dichomitus</taxon>
    </lineage>
</organism>
<dbReference type="AlphaFoldDB" id="A0A4Q9PM69"/>
<dbReference type="EMBL" id="ML145172">
    <property type="protein sequence ID" value="TBU55236.1"/>
    <property type="molecule type" value="Genomic_DNA"/>
</dbReference>
<keyword evidence="2" id="KW-1185">Reference proteome</keyword>
<reference evidence="1 2" key="1">
    <citation type="submission" date="2019-01" db="EMBL/GenBank/DDBJ databases">
        <title>Draft genome sequences of three monokaryotic isolates of the white-rot basidiomycete fungus Dichomitus squalens.</title>
        <authorList>
            <consortium name="DOE Joint Genome Institute"/>
            <person name="Lopez S.C."/>
            <person name="Andreopoulos B."/>
            <person name="Pangilinan J."/>
            <person name="Lipzen A."/>
            <person name="Riley R."/>
            <person name="Ahrendt S."/>
            <person name="Ng V."/>
            <person name="Barry K."/>
            <person name="Daum C."/>
            <person name="Grigoriev I.V."/>
            <person name="Hilden K.S."/>
            <person name="Makela M.R."/>
            <person name="de Vries R.P."/>
        </authorList>
    </citation>
    <scope>NUCLEOTIDE SEQUENCE [LARGE SCALE GENOMIC DNA]</scope>
    <source>
        <strain evidence="1 2">CBS 464.89</strain>
    </source>
</reference>
<accession>A0A4Q9PM69</accession>
<dbReference type="Proteomes" id="UP000292082">
    <property type="component" value="Unassembled WGS sequence"/>
</dbReference>
<gene>
    <name evidence="1" type="ORF">BD310DRAFT_979731</name>
</gene>
<evidence type="ECO:0000313" key="2">
    <source>
        <dbReference type="Proteomes" id="UP000292082"/>
    </source>
</evidence>
<name>A0A4Q9PM69_9APHY</name>